<dbReference type="PROSITE" id="PS50110">
    <property type="entry name" value="RESPONSE_REGULATORY"/>
    <property type="match status" value="1"/>
</dbReference>
<feature type="DNA-binding region" description="OmpR/PhoB-type" evidence="16">
    <location>
        <begin position="74"/>
        <end position="174"/>
    </location>
</feature>
<evidence type="ECO:0000256" key="14">
    <source>
        <dbReference type="ARBA" id="ARBA00023136"/>
    </source>
</evidence>
<comment type="subcellular location">
    <subcellularLocation>
        <location evidence="2">Cell membrane</location>
        <topology evidence="2">Multi-pass membrane protein</topology>
    </subcellularLocation>
</comment>
<evidence type="ECO:0000259" key="18">
    <source>
        <dbReference type="PROSITE" id="PS50109"/>
    </source>
</evidence>
<keyword evidence="13 16" id="KW-0238">DNA-binding</keyword>
<dbReference type="SUPFAM" id="SSF158472">
    <property type="entry name" value="HAMP domain-like"/>
    <property type="match status" value="1"/>
</dbReference>
<dbReference type="InterPro" id="IPR005467">
    <property type="entry name" value="His_kinase_dom"/>
</dbReference>
<dbReference type="InterPro" id="IPR001867">
    <property type="entry name" value="OmpR/PhoB-type_DNA-bd"/>
</dbReference>
<dbReference type="SUPFAM" id="SSF46894">
    <property type="entry name" value="C-terminal effector domain of the bipartite response regulators"/>
    <property type="match status" value="1"/>
</dbReference>
<feature type="domain" description="HAMP" evidence="20">
    <location>
        <begin position="301"/>
        <end position="354"/>
    </location>
</feature>
<evidence type="ECO:0000256" key="2">
    <source>
        <dbReference type="ARBA" id="ARBA00004651"/>
    </source>
</evidence>
<evidence type="ECO:0000259" key="20">
    <source>
        <dbReference type="PROSITE" id="PS50885"/>
    </source>
</evidence>
<proteinExistence type="predicted"/>
<comment type="catalytic activity">
    <reaction evidence="1">
        <text>ATP + protein L-histidine = ADP + protein N-phospho-L-histidine.</text>
        <dbReference type="EC" id="2.7.13.3"/>
    </reaction>
</comment>
<dbReference type="InterPro" id="IPR050398">
    <property type="entry name" value="HssS/ArlS-like"/>
</dbReference>
<dbReference type="Gene3D" id="3.30.565.10">
    <property type="entry name" value="Histidine kinase-like ATPase, C-terminal domain"/>
    <property type="match status" value="1"/>
</dbReference>
<accession>A0A8J4SJX5</accession>
<keyword evidence="14 17" id="KW-0472">Membrane</keyword>
<keyword evidence="7 17" id="KW-0812">Transmembrane</keyword>
<dbReference type="Pfam" id="PF00672">
    <property type="entry name" value="HAMP"/>
    <property type="match status" value="1"/>
</dbReference>
<dbReference type="CDD" id="cd00082">
    <property type="entry name" value="HisKA"/>
    <property type="match status" value="1"/>
</dbReference>
<feature type="domain" description="Histidine kinase" evidence="18">
    <location>
        <begin position="362"/>
        <end position="508"/>
    </location>
</feature>
<dbReference type="GO" id="GO:0003677">
    <property type="term" value="F:DNA binding"/>
    <property type="evidence" value="ECO:0007669"/>
    <property type="project" value="UniProtKB-UniRule"/>
</dbReference>
<keyword evidence="5" id="KW-0597">Phosphoprotein</keyword>
<dbReference type="CDD" id="cd00383">
    <property type="entry name" value="trans_reg_C"/>
    <property type="match status" value="1"/>
</dbReference>
<evidence type="ECO:0000256" key="5">
    <source>
        <dbReference type="ARBA" id="ARBA00022553"/>
    </source>
</evidence>
<dbReference type="PANTHER" id="PTHR45528">
    <property type="entry name" value="SENSOR HISTIDINE KINASE CPXA"/>
    <property type="match status" value="1"/>
</dbReference>
<dbReference type="Gene3D" id="1.10.287.130">
    <property type="match status" value="1"/>
</dbReference>
<dbReference type="InterPro" id="IPR011006">
    <property type="entry name" value="CheY-like_superfamily"/>
</dbReference>
<dbReference type="Gene3D" id="6.10.340.10">
    <property type="match status" value="1"/>
</dbReference>
<keyword evidence="6" id="KW-0808">Transferase</keyword>
<evidence type="ECO:0000256" key="1">
    <source>
        <dbReference type="ARBA" id="ARBA00000085"/>
    </source>
</evidence>
<dbReference type="PROSITE" id="PS51755">
    <property type="entry name" value="OMPR_PHOB"/>
    <property type="match status" value="1"/>
</dbReference>
<protein>
    <recommendedName>
        <fullName evidence="3">histidine kinase</fullName>
        <ecNumber evidence="3">2.7.13.3</ecNumber>
    </recommendedName>
</protein>
<dbReference type="GO" id="GO:0005524">
    <property type="term" value="F:ATP binding"/>
    <property type="evidence" value="ECO:0007669"/>
    <property type="project" value="UniProtKB-KW"/>
</dbReference>
<evidence type="ECO:0000256" key="17">
    <source>
        <dbReference type="SAM" id="Phobius"/>
    </source>
</evidence>
<dbReference type="Proteomes" id="UP000702964">
    <property type="component" value="Unassembled WGS sequence"/>
</dbReference>
<dbReference type="GO" id="GO:0000155">
    <property type="term" value="F:phosphorelay sensor kinase activity"/>
    <property type="evidence" value="ECO:0007669"/>
    <property type="project" value="InterPro"/>
</dbReference>
<dbReference type="Pfam" id="PF00486">
    <property type="entry name" value="Trans_reg_C"/>
    <property type="match status" value="1"/>
</dbReference>
<name>A0A8J4SJX5_9STRA</name>
<dbReference type="GO" id="GO:0005886">
    <property type="term" value="C:plasma membrane"/>
    <property type="evidence" value="ECO:0007669"/>
    <property type="project" value="UniProtKB-SubCell"/>
</dbReference>
<evidence type="ECO:0000256" key="13">
    <source>
        <dbReference type="ARBA" id="ARBA00023125"/>
    </source>
</evidence>
<dbReference type="Gene3D" id="3.40.50.2300">
    <property type="match status" value="1"/>
</dbReference>
<evidence type="ECO:0000256" key="3">
    <source>
        <dbReference type="ARBA" id="ARBA00012438"/>
    </source>
</evidence>
<dbReference type="PROSITE" id="PS50885">
    <property type="entry name" value="HAMP"/>
    <property type="match status" value="1"/>
</dbReference>
<dbReference type="Pfam" id="PF00072">
    <property type="entry name" value="Response_reg"/>
    <property type="match status" value="1"/>
</dbReference>
<dbReference type="AlphaFoldDB" id="A0A8J4SJX5"/>
<dbReference type="InterPro" id="IPR036388">
    <property type="entry name" value="WH-like_DNA-bd_sf"/>
</dbReference>
<dbReference type="InterPro" id="IPR016032">
    <property type="entry name" value="Sig_transdc_resp-reg_C-effctor"/>
</dbReference>
<dbReference type="SUPFAM" id="SSF47384">
    <property type="entry name" value="Homodimeric domain of signal transducing histidine kinase"/>
    <property type="match status" value="1"/>
</dbReference>
<dbReference type="InterPro" id="IPR036890">
    <property type="entry name" value="HATPase_C_sf"/>
</dbReference>
<reference evidence="22" key="1">
    <citation type="journal article" date="2015" name="Genom Data">
        <title>Draft genome sequences of Phytophthora kernoviae and Phytophthora ramorum lineage EU2 from Scotland.</title>
        <authorList>
            <person name="Sambles C."/>
            <person name="Schlenzig A."/>
            <person name="O'Neill P."/>
            <person name="Grant M."/>
            <person name="Studholme D.J."/>
        </authorList>
    </citation>
    <scope>NUCLEOTIDE SEQUENCE</scope>
    <source>
        <strain evidence="22">00238/432</strain>
    </source>
</reference>
<evidence type="ECO:0000259" key="21">
    <source>
        <dbReference type="PROSITE" id="PS51755"/>
    </source>
</evidence>
<dbReference type="EMBL" id="AOFI03000031">
    <property type="protein sequence ID" value="KAF4323854.1"/>
    <property type="molecule type" value="Genomic_DNA"/>
</dbReference>
<feature type="transmembrane region" description="Helical" evidence="17">
    <location>
        <begin position="278"/>
        <end position="299"/>
    </location>
</feature>
<dbReference type="SMART" id="SM00304">
    <property type="entry name" value="HAMP"/>
    <property type="match status" value="1"/>
</dbReference>
<dbReference type="CDD" id="cd06225">
    <property type="entry name" value="HAMP"/>
    <property type="match status" value="1"/>
</dbReference>
<evidence type="ECO:0000256" key="9">
    <source>
        <dbReference type="ARBA" id="ARBA00022777"/>
    </source>
</evidence>
<dbReference type="Gene3D" id="1.10.10.10">
    <property type="entry name" value="Winged helix-like DNA-binding domain superfamily/Winged helix DNA-binding domain"/>
    <property type="match status" value="1"/>
</dbReference>
<evidence type="ECO:0000259" key="19">
    <source>
        <dbReference type="PROSITE" id="PS50110"/>
    </source>
</evidence>
<keyword evidence="10" id="KW-0067">ATP-binding</keyword>
<dbReference type="SMART" id="SM00862">
    <property type="entry name" value="Trans_reg_C"/>
    <property type="match status" value="1"/>
</dbReference>
<evidence type="ECO:0000256" key="10">
    <source>
        <dbReference type="ARBA" id="ARBA00022840"/>
    </source>
</evidence>
<gene>
    <name evidence="22" type="ORF">G195_003031</name>
</gene>
<evidence type="ECO:0000256" key="12">
    <source>
        <dbReference type="ARBA" id="ARBA00023012"/>
    </source>
</evidence>
<evidence type="ECO:0000313" key="23">
    <source>
        <dbReference type="Proteomes" id="UP000702964"/>
    </source>
</evidence>
<dbReference type="SUPFAM" id="SSF55874">
    <property type="entry name" value="ATPase domain of HSP90 chaperone/DNA topoisomerase II/histidine kinase"/>
    <property type="match status" value="1"/>
</dbReference>
<evidence type="ECO:0000256" key="16">
    <source>
        <dbReference type="PROSITE-ProRule" id="PRU01091"/>
    </source>
</evidence>
<evidence type="ECO:0000256" key="8">
    <source>
        <dbReference type="ARBA" id="ARBA00022741"/>
    </source>
</evidence>
<comment type="caution">
    <text evidence="22">The sequence shown here is derived from an EMBL/GenBank/DDBJ whole genome shotgun (WGS) entry which is preliminary data.</text>
</comment>
<evidence type="ECO:0000256" key="11">
    <source>
        <dbReference type="ARBA" id="ARBA00022989"/>
    </source>
</evidence>
<organism evidence="22 23">
    <name type="scientific">Phytophthora kernoviae 00238/432</name>
    <dbReference type="NCBI Taxonomy" id="1284355"/>
    <lineage>
        <taxon>Eukaryota</taxon>
        <taxon>Sar</taxon>
        <taxon>Stramenopiles</taxon>
        <taxon>Oomycota</taxon>
        <taxon>Peronosporomycetes</taxon>
        <taxon>Peronosporales</taxon>
        <taxon>Peronosporaceae</taxon>
        <taxon>Phytophthora</taxon>
    </lineage>
</organism>
<sequence length="584" mass="66257">MLPGMDGWDLLRMIREKSACPVIMLTALDDIQDRLNGLNAGADDYMSKPFVPEEVVARVNAVLRRNPHWTAGGEGKRYFGNLVIDLAAKQVLLNGAEVALTPRDLSLLLFLSEYPNRTFTRDHLIEQVWGMDYDGSDRAVDLSIKRLRALYWIRTTSIEKGLKTAQLLGLEIAEKVAGAENKIHVPPDLDRLVDKRTKLFNTDNYFCIMVLDNNNQLIYSKPKMTQQDVYNRLSDDMGEPRNKKFAGVTVNVTDDDQTLGKVWVMQSKKSIAYNPETMLVVCILFVALILCGWFTIYLLSRKLSRPIRQVAHAAEQIRNGNYEVNLDLNTREREMNDLVESFREMSIRLQQLEEWRALSLAGVTHELKTPVTSIKGLVMAVRDDIVSPEEAKEFLDIALKESERMERMVADLLDYNAMSAGSVAVRRERIDLNLLVGEIVYQWKIAYEDKSPEIELHTPPGTLYTIGDALRIQQIMVNLLNNGLQAAASDQAAVFHIRLRAEADKLFVDQCINNTSHFFNLIIAFTCAPNGIKFIKEQHTGVKPCIFKQFTNIASRFPKVAVNNGIEPYKNQRKLKSVCKMEGS</sequence>
<feature type="domain" description="Response regulatory" evidence="19">
    <location>
        <begin position="1"/>
        <end position="63"/>
    </location>
</feature>
<evidence type="ECO:0000313" key="22">
    <source>
        <dbReference type="EMBL" id="KAF4323854.1"/>
    </source>
</evidence>
<keyword evidence="11 17" id="KW-1133">Transmembrane helix</keyword>
<reference evidence="22" key="2">
    <citation type="submission" date="2020-02" db="EMBL/GenBank/DDBJ databases">
        <authorList>
            <person name="Studholme D.J."/>
        </authorList>
    </citation>
    <scope>NUCLEOTIDE SEQUENCE</scope>
    <source>
        <strain evidence="22">00238/432</strain>
    </source>
</reference>
<dbReference type="SUPFAM" id="SSF52172">
    <property type="entry name" value="CheY-like"/>
    <property type="match status" value="1"/>
</dbReference>
<keyword evidence="8" id="KW-0547">Nucleotide-binding</keyword>
<keyword evidence="9" id="KW-0418">Kinase</keyword>
<evidence type="ECO:0000256" key="7">
    <source>
        <dbReference type="ARBA" id="ARBA00022692"/>
    </source>
</evidence>
<evidence type="ECO:0000256" key="15">
    <source>
        <dbReference type="PROSITE-ProRule" id="PRU00169"/>
    </source>
</evidence>
<dbReference type="InterPro" id="IPR001789">
    <property type="entry name" value="Sig_transdc_resp-reg_receiver"/>
</dbReference>
<dbReference type="PROSITE" id="PS50109">
    <property type="entry name" value="HIS_KIN"/>
    <property type="match status" value="1"/>
</dbReference>
<evidence type="ECO:0000256" key="6">
    <source>
        <dbReference type="ARBA" id="ARBA00022679"/>
    </source>
</evidence>
<dbReference type="InterPro" id="IPR003660">
    <property type="entry name" value="HAMP_dom"/>
</dbReference>
<evidence type="ECO:0000256" key="4">
    <source>
        <dbReference type="ARBA" id="ARBA00022475"/>
    </source>
</evidence>
<keyword evidence="12" id="KW-0902">Two-component regulatory system</keyword>
<keyword evidence="4" id="KW-1003">Cell membrane</keyword>
<dbReference type="InterPro" id="IPR036097">
    <property type="entry name" value="HisK_dim/P_sf"/>
</dbReference>
<dbReference type="Gene3D" id="6.10.250.690">
    <property type="match status" value="1"/>
</dbReference>
<dbReference type="PANTHER" id="PTHR45528:SF1">
    <property type="entry name" value="SENSOR HISTIDINE KINASE CPXA"/>
    <property type="match status" value="1"/>
</dbReference>
<dbReference type="Pfam" id="PF00512">
    <property type="entry name" value="HisKA"/>
    <property type="match status" value="1"/>
</dbReference>
<dbReference type="EC" id="2.7.13.3" evidence="3"/>
<comment type="caution">
    <text evidence="15">Lacks conserved residue(s) required for the propagation of feature annotation.</text>
</comment>
<dbReference type="InterPro" id="IPR003661">
    <property type="entry name" value="HisK_dim/P_dom"/>
</dbReference>
<dbReference type="GO" id="GO:0006355">
    <property type="term" value="P:regulation of DNA-templated transcription"/>
    <property type="evidence" value="ECO:0007669"/>
    <property type="project" value="InterPro"/>
</dbReference>
<feature type="domain" description="OmpR/PhoB-type" evidence="21">
    <location>
        <begin position="74"/>
        <end position="174"/>
    </location>
</feature>
<dbReference type="SMART" id="SM00388">
    <property type="entry name" value="HisKA"/>
    <property type="match status" value="1"/>
</dbReference>